<dbReference type="AlphaFoldDB" id="A0A9W6KNS0"/>
<keyword evidence="3" id="KW-1185">Reference proteome</keyword>
<dbReference type="InterPro" id="IPR032710">
    <property type="entry name" value="NTF2-like_dom_sf"/>
</dbReference>
<organism evidence="2 3">
    <name type="scientific">Dactylosporangium matsuzakiense</name>
    <dbReference type="NCBI Taxonomy" id="53360"/>
    <lineage>
        <taxon>Bacteria</taxon>
        <taxon>Bacillati</taxon>
        <taxon>Actinomycetota</taxon>
        <taxon>Actinomycetes</taxon>
        <taxon>Micromonosporales</taxon>
        <taxon>Micromonosporaceae</taxon>
        <taxon>Dactylosporangium</taxon>
    </lineage>
</organism>
<dbReference type="InterPro" id="IPR037401">
    <property type="entry name" value="SnoaL-like"/>
</dbReference>
<accession>A0A9W6KNS0</accession>
<reference evidence="2" key="2">
    <citation type="submission" date="2023-01" db="EMBL/GenBank/DDBJ databases">
        <authorList>
            <person name="Sun Q."/>
            <person name="Evtushenko L."/>
        </authorList>
    </citation>
    <scope>NUCLEOTIDE SEQUENCE</scope>
    <source>
        <strain evidence="2">VKM Ac-1321</strain>
    </source>
</reference>
<reference evidence="2" key="1">
    <citation type="journal article" date="2014" name="Int. J. Syst. Evol. Microbiol.">
        <title>Complete genome sequence of Corynebacterium casei LMG S-19264T (=DSM 44701T), isolated from a smear-ripened cheese.</title>
        <authorList>
            <consortium name="US DOE Joint Genome Institute (JGI-PGF)"/>
            <person name="Walter F."/>
            <person name="Albersmeier A."/>
            <person name="Kalinowski J."/>
            <person name="Ruckert C."/>
        </authorList>
    </citation>
    <scope>NUCLEOTIDE SEQUENCE</scope>
    <source>
        <strain evidence="2">VKM Ac-1321</strain>
    </source>
</reference>
<dbReference type="Proteomes" id="UP001143480">
    <property type="component" value="Unassembled WGS sequence"/>
</dbReference>
<dbReference type="Gene3D" id="3.10.450.50">
    <property type="match status" value="1"/>
</dbReference>
<dbReference type="Pfam" id="PF13577">
    <property type="entry name" value="SnoaL_4"/>
    <property type="match status" value="1"/>
</dbReference>
<gene>
    <name evidence="2" type="ORF">GCM10017581_053060</name>
</gene>
<dbReference type="CDD" id="cd00531">
    <property type="entry name" value="NTF2_like"/>
    <property type="match status" value="1"/>
</dbReference>
<evidence type="ECO:0000259" key="1">
    <source>
        <dbReference type="Pfam" id="PF13577"/>
    </source>
</evidence>
<dbReference type="EMBL" id="BSFP01000035">
    <property type="protein sequence ID" value="GLL03560.1"/>
    <property type="molecule type" value="Genomic_DNA"/>
</dbReference>
<sequence>MLSGELPVYGGAVALSIDDRIAITDLINLHGHLVDRGDFDGLAALFTADVVYDVSALGGGVLTGLRAGREAALALGERNPVAHHVTNIVLHDAGDGVVRALSKGFGVLTNGTTGSVTYDDTVERTAHGWRITHRIVRPRRTPLHE</sequence>
<protein>
    <recommendedName>
        <fullName evidence="1">SnoaL-like domain-containing protein</fullName>
    </recommendedName>
</protein>
<name>A0A9W6KNS0_9ACTN</name>
<dbReference type="SUPFAM" id="SSF54427">
    <property type="entry name" value="NTF2-like"/>
    <property type="match status" value="1"/>
</dbReference>
<feature type="domain" description="SnoaL-like" evidence="1">
    <location>
        <begin position="17"/>
        <end position="134"/>
    </location>
</feature>
<evidence type="ECO:0000313" key="2">
    <source>
        <dbReference type="EMBL" id="GLL03560.1"/>
    </source>
</evidence>
<evidence type="ECO:0000313" key="3">
    <source>
        <dbReference type="Proteomes" id="UP001143480"/>
    </source>
</evidence>
<comment type="caution">
    <text evidence="2">The sequence shown here is derived from an EMBL/GenBank/DDBJ whole genome shotgun (WGS) entry which is preliminary data.</text>
</comment>
<proteinExistence type="predicted"/>